<dbReference type="RefSeq" id="WP_012174435.1">
    <property type="nucleotide sequence ID" value="NC_009943.1"/>
</dbReference>
<feature type="domain" description="Methylene-tetrahydrofolate reductase C-terminal-like" evidence="1">
    <location>
        <begin position="116"/>
        <end position="207"/>
    </location>
</feature>
<dbReference type="KEGG" id="dol:Dole_1007"/>
<protein>
    <recommendedName>
        <fullName evidence="1">Methylene-tetrahydrofolate reductase C-terminal-like domain-containing protein</fullName>
    </recommendedName>
</protein>
<dbReference type="Pfam" id="PF12225">
    <property type="entry name" value="DUF5981"/>
    <property type="match status" value="1"/>
</dbReference>
<dbReference type="eggNOG" id="COG4656">
    <property type="taxonomic scope" value="Bacteria"/>
</dbReference>
<dbReference type="HOGENOM" id="CLU_107569_0_0_7"/>
<evidence type="ECO:0000259" key="1">
    <source>
        <dbReference type="Pfam" id="PF12225"/>
    </source>
</evidence>
<dbReference type="InterPro" id="IPR022026">
    <property type="entry name" value="DUF5981"/>
</dbReference>
<dbReference type="STRING" id="96561.Dole_1007"/>
<dbReference type="AlphaFoldDB" id="A8ZWK9"/>
<accession>A8ZWK9</accession>
<sequence>MLVSAWKSSEEIEHSLEGKQNIAVFSCNVCANLNGTGGARGLRRMTALLRQWKKRVVVAKTVNVCCSEEILRQYINIYIRPRREVCDALVMLSCAGGVKCAFLCDPGVPVIAATDSLGSGVISTSRPFYDVGICSSCDHCVLTWTAGICPVSGCPAKKKYGPCKKAPEQAGPCVVDTSRPCVWREIEKVADMAALARLADIHGQKDYTRLPSAAAKPTPPWLRRCSGRFMARIPGLSRLVDMVR</sequence>
<keyword evidence="3" id="KW-1185">Reference proteome</keyword>
<evidence type="ECO:0000313" key="2">
    <source>
        <dbReference type="EMBL" id="ABW66817.1"/>
    </source>
</evidence>
<gene>
    <name evidence="2" type="ordered locus">Dole_1007</name>
</gene>
<dbReference type="EMBL" id="CP000859">
    <property type="protein sequence ID" value="ABW66817.1"/>
    <property type="molecule type" value="Genomic_DNA"/>
</dbReference>
<dbReference type="OrthoDB" id="5419938at2"/>
<evidence type="ECO:0000313" key="3">
    <source>
        <dbReference type="Proteomes" id="UP000008561"/>
    </source>
</evidence>
<proteinExistence type="predicted"/>
<name>A8ZWK9_DESOH</name>
<organism evidence="2 3">
    <name type="scientific">Desulfosudis oleivorans (strain DSM 6200 / JCM 39069 / Hxd3)</name>
    <name type="common">Desulfococcus oleovorans</name>
    <dbReference type="NCBI Taxonomy" id="96561"/>
    <lineage>
        <taxon>Bacteria</taxon>
        <taxon>Pseudomonadati</taxon>
        <taxon>Thermodesulfobacteriota</taxon>
        <taxon>Desulfobacteria</taxon>
        <taxon>Desulfobacterales</taxon>
        <taxon>Desulfosudaceae</taxon>
        <taxon>Desulfosudis</taxon>
    </lineage>
</organism>
<dbReference type="Proteomes" id="UP000008561">
    <property type="component" value="Chromosome"/>
</dbReference>
<reference evidence="2 3" key="1">
    <citation type="submission" date="2007-10" db="EMBL/GenBank/DDBJ databases">
        <title>Complete sequence of Desulfococcus oleovorans Hxd3.</title>
        <authorList>
            <consortium name="US DOE Joint Genome Institute"/>
            <person name="Copeland A."/>
            <person name="Lucas S."/>
            <person name="Lapidus A."/>
            <person name="Barry K."/>
            <person name="Glavina del Rio T."/>
            <person name="Dalin E."/>
            <person name="Tice H."/>
            <person name="Pitluck S."/>
            <person name="Kiss H."/>
            <person name="Brettin T."/>
            <person name="Bruce D."/>
            <person name="Detter J.C."/>
            <person name="Han C."/>
            <person name="Schmutz J."/>
            <person name="Larimer F."/>
            <person name="Land M."/>
            <person name="Hauser L."/>
            <person name="Kyrpides N."/>
            <person name="Kim E."/>
            <person name="Wawrik B."/>
            <person name="Richardson P."/>
        </authorList>
    </citation>
    <scope>NUCLEOTIDE SEQUENCE [LARGE SCALE GENOMIC DNA]</scope>
    <source>
        <strain evidence="3">DSM 6200 / JCM 39069 / Hxd3</strain>
    </source>
</reference>